<organism evidence="2 3">
    <name type="scientific">Nocardia pseudobrasiliensis</name>
    <dbReference type="NCBI Taxonomy" id="45979"/>
    <lineage>
        <taxon>Bacteria</taxon>
        <taxon>Bacillati</taxon>
        <taxon>Actinomycetota</taxon>
        <taxon>Actinomycetes</taxon>
        <taxon>Mycobacteriales</taxon>
        <taxon>Nocardiaceae</taxon>
        <taxon>Nocardia</taxon>
    </lineage>
</organism>
<comment type="caution">
    <text evidence="2">The sequence shown here is derived from an EMBL/GenBank/DDBJ whole genome shotgun (WGS) entry which is preliminary data.</text>
</comment>
<sequence>MIGVVGIEVIGGGLALLSALLFAVAAALQQGSARRAALADPKAGRSLAVIGIARTLVTNRRWLMGQGASATGFVLHAAALRYTALPMVQALLVVQLLFALPLSAGRRQVRLLRRDWAGTAAVCGGLVVLIIHGVPHGSVRTERLPLAAVVIPMAVLVLLALAQRARSGQLRSALIAMASGCCVSTTAVLVSISAGALPQLSWLLLGVPISTGIGAVLTQEAFARGSLPTALTTMTITDPILSYTAGLTLFTPATIYPLPLALAAGLVIGGIALLANSPTLHDERETARPVPVG</sequence>
<dbReference type="STRING" id="1210086.GCA_001613105_07205"/>
<accession>A0A370I391</accession>
<dbReference type="PANTHER" id="PTHR40761:SF1">
    <property type="entry name" value="CONSERVED INTEGRAL MEMBRANE ALANINE VALINE AND LEUCINE RICH PROTEIN-RELATED"/>
    <property type="match status" value="1"/>
</dbReference>
<proteinExistence type="predicted"/>
<feature type="transmembrane region" description="Helical" evidence="1">
    <location>
        <begin position="116"/>
        <end position="134"/>
    </location>
</feature>
<gene>
    <name evidence="2" type="ORF">DFR76_10677</name>
</gene>
<dbReference type="NCBIfam" id="NF038012">
    <property type="entry name" value="DMT_1"/>
    <property type="match status" value="1"/>
</dbReference>
<feature type="transmembrane region" description="Helical" evidence="1">
    <location>
        <begin position="256"/>
        <end position="275"/>
    </location>
</feature>
<protein>
    <recommendedName>
        <fullName evidence="4">Magnesium transporter NIPA</fullName>
    </recommendedName>
</protein>
<keyword evidence="1" id="KW-0472">Membrane</keyword>
<feature type="transmembrane region" description="Helical" evidence="1">
    <location>
        <begin position="174"/>
        <end position="194"/>
    </location>
</feature>
<dbReference type="AlphaFoldDB" id="A0A370I391"/>
<evidence type="ECO:0000313" key="3">
    <source>
        <dbReference type="Proteomes" id="UP000254869"/>
    </source>
</evidence>
<evidence type="ECO:0000313" key="2">
    <source>
        <dbReference type="EMBL" id="RDI65208.1"/>
    </source>
</evidence>
<keyword evidence="3" id="KW-1185">Reference proteome</keyword>
<keyword evidence="1" id="KW-1133">Transmembrane helix</keyword>
<keyword evidence="1" id="KW-0812">Transmembrane</keyword>
<dbReference type="PANTHER" id="PTHR40761">
    <property type="entry name" value="CONSERVED INTEGRAL MEMBRANE ALANINE VALINE AND LEUCINE RICH PROTEIN-RELATED"/>
    <property type="match status" value="1"/>
</dbReference>
<reference evidence="2 3" key="1">
    <citation type="submission" date="2018-07" db="EMBL/GenBank/DDBJ databases">
        <title>Genomic Encyclopedia of Type Strains, Phase IV (KMG-IV): sequencing the most valuable type-strain genomes for metagenomic binning, comparative biology and taxonomic classification.</title>
        <authorList>
            <person name="Goeker M."/>
        </authorList>
    </citation>
    <scope>NUCLEOTIDE SEQUENCE [LARGE SCALE GENOMIC DNA]</scope>
    <source>
        <strain evidence="2 3">DSM 44290</strain>
    </source>
</reference>
<feature type="transmembrane region" description="Helical" evidence="1">
    <location>
        <begin position="86"/>
        <end position="104"/>
    </location>
</feature>
<dbReference type="Proteomes" id="UP000254869">
    <property type="component" value="Unassembled WGS sequence"/>
</dbReference>
<feature type="transmembrane region" description="Helical" evidence="1">
    <location>
        <begin position="6"/>
        <end position="28"/>
    </location>
</feature>
<feature type="transmembrane region" description="Helical" evidence="1">
    <location>
        <begin position="146"/>
        <end position="162"/>
    </location>
</feature>
<evidence type="ECO:0008006" key="4">
    <source>
        <dbReference type="Google" id="ProtNLM"/>
    </source>
</evidence>
<name>A0A370I391_9NOCA</name>
<dbReference type="EMBL" id="QQBC01000006">
    <property type="protein sequence ID" value="RDI65208.1"/>
    <property type="molecule type" value="Genomic_DNA"/>
</dbReference>
<evidence type="ECO:0000256" key="1">
    <source>
        <dbReference type="SAM" id="Phobius"/>
    </source>
</evidence>
<dbReference type="RefSeq" id="WP_068007316.1">
    <property type="nucleotide sequence ID" value="NZ_QQBC01000006.1"/>
</dbReference>